<protein>
    <submittedName>
        <fullName evidence="1">Uncharacterized protein</fullName>
    </submittedName>
</protein>
<evidence type="ECO:0000313" key="1">
    <source>
        <dbReference type="EMBL" id="PKB98594.1"/>
    </source>
</evidence>
<accession>A0A2N0NVJ5</accession>
<dbReference type="EMBL" id="LLXJ01002559">
    <property type="protein sequence ID" value="PKB98594.1"/>
    <property type="molecule type" value="Genomic_DNA"/>
</dbReference>
<feature type="non-terminal residue" evidence="1">
    <location>
        <position position="57"/>
    </location>
</feature>
<dbReference type="Proteomes" id="UP000232722">
    <property type="component" value="Unassembled WGS sequence"/>
</dbReference>
<comment type="caution">
    <text evidence="1">The sequence shown here is derived from an EMBL/GenBank/DDBJ whole genome shotgun (WGS) entry which is preliminary data.</text>
</comment>
<sequence>MVSNGLSFTFLKNKEIQEVFRFIIPVLKLSEHHIISNRIIRILSKSAKQLTQLIPYK</sequence>
<reference evidence="1 2" key="1">
    <citation type="submission" date="2016-04" db="EMBL/GenBank/DDBJ databases">
        <title>Genome analyses suggest a sexual origin of heterokaryosis in a supposedly ancient asexual fungus.</title>
        <authorList>
            <person name="Ropars J."/>
            <person name="Sedzielewska K."/>
            <person name="Noel J."/>
            <person name="Charron P."/>
            <person name="Farinelli L."/>
            <person name="Marton T."/>
            <person name="Kruger M."/>
            <person name="Pelin A."/>
            <person name="Brachmann A."/>
            <person name="Corradi N."/>
        </authorList>
    </citation>
    <scope>NUCLEOTIDE SEQUENCE [LARGE SCALE GENOMIC DNA]</scope>
    <source>
        <strain evidence="1 2">A5</strain>
    </source>
</reference>
<dbReference type="AlphaFoldDB" id="A0A2N0NVJ5"/>
<organism evidence="1 2">
    <name type="scientific">Rhizophagus irregularis</name>
    <dbReference type="NCBI Taxonomy" id="588596"/>
    <lineage>
        <taxon>Eukaryota</taxon>
        <taxon>Fungi</taxon>
        <taxon>Fungi incertae sedis</taxon>
        <taxon>Mucoromycota</taxon>
        <taxon>Glomeromycotina</taxon>
        <taxon>Glomeromycetes</taxon>
        <taxon>Glomerales</taxon>
        <taxon>Glomeraceae</taxon>
        <taxon>Rhizophagus</taxon>
    </lineage>
</organism>
<dbReference type="VEuPathDB" id="FungiDB:RhiirA1_460391"/>
<gene>
    <name evidence="1" type="ORF">RhiirA5_431120</name>
</gene>
<name>A0A2N0NVJ5_9GLOM</name>
<reference evidence="1 2" key="2">
    <citation type="submission" date="2017-09" db="EMBL/GenBank/DDBJ databases">
        <title>Extensive intraspecific genome diversity in a model arbuscular mycorrhizal fungus.</title>
        <authorList>
            <person name="Chen E.C."/>
            <person name="Morin E."/>
            <person name="Beaudet D."/>
            <person name="Noel J."/>
            <person name="Ndikumana S."/>
            <person name="Charron P."/>
            <person name="St-Onge C."/>
            <person name="Giorgi J."/>
            <person name="Grigoriev I.V."/>
            <person name="Roux C."/>
            <person name="Martin F.M."/>
            <person name="Corradi N."/>
        </authorList>
    </citation>
    <scope>NUCLEOTIDE SEQUENCE [LARGE SCALE GENOMIC DNA]</scope>
    <source>
        <strain evidence="1 2">A5</strain>
    </source>
</reference>
<proteinExistence type="predicted"/>
<evidence type="ECO:0000313" key="2">
    <source>
        <dbReference type="Proteomes" id="UP000232722"/>
    </source>
</evidence>